<evidence type="ECO:0000259" key="1">
    <source>
        <dbReference type="Pfam" id="PF07969"/>
    </source>
</evidence>
<dbReference type="AlphaFoldDB" id="A0A1T5AWY5"/>
<feature type="domain" description="Amidohydrolase 3" evidence="1">
    <location>
        <begin position="309"/>
        <end position="372"/>
    </location>
</feature>
<dbReference type="Gene3D" id="2.30.40.10">
    <property type="entry name" value="Urease, subunit C, domain 1"/>
    <property type="match status" value="2"/>
</dbReference>
<evidence type="ECO:0000313" key="2">
    <source>
        <dbReference type="EMBL" id="SKB39475.1"/>
    </source>
</evidence>
<dbReference type="SUPFAM" id="SSF51556">
    <property type="entry name" value="Metallo-dependent hydrolases"/>
    <property type="match status" value="1"/>
</dbReference>
<dbReference type="RefSeq" id="WP_079589140.1">
    <property type="nucleotide sequence ID" value="NZ_FUYN01000002.1"/>
</dbReference>
<protein>
    <submittedName>
        <fullName evidence="2">Alpha-D-ribose 1-methylphosphonate 5-triphosphate diphosphatase</fullName>
    </submittedName>
</protein>
<dbReference type="Proteomes" id="UP000243406">
    <property type="component" value="Unassembled WGS sequence"/>
</dbReference>
<dbReference type="Gene3D" id="3.20.20.140">
    <property type="entry name" value="Metal-dependent hydrolases"/>
    <property type="match status" value="2"/>
</dbReference>
<name>A0A1T5AWY5_9FIRM</name>
<keyword evidence="3" id="KW-1185">Reference proteome</keyword>
<dbReference type="GO" id="GO:0016810">
    <property type="term" value="F:hydrolase activity, acting on carbon-nitrogen (but not peptide) bonds"/>
    <property type="evidence" value="ECO:0007669"/>
    <property type="project" value="InterPro"/>
</dbReference>
<dbReference type="OrthoDB" id="9776488at2"/>
<proteinExistence type="predicted"/>
<evidence type="ECO:0000313" key="3">
    <source>
        <dbReference type="Proteomes" id="UP000243406"/>
    </source>
</evidence>
<dbReference type="InterPro" id="IPR051781">
    <property type="entry name" value="Metallo-dep_Hydrolase"/>
</dbReference>
<dbReference type="InterPro" id="IPR011059">
    <property type="entry name" value="Metal-dep_hydrolase_composite"/>
</dbReference>
<accession>A0A1T5AWY5</accession>
<dbReference type="Pfam" id="PF07969">
    <property type="entry name" value="Amidohydro_3"/>
    <property type="match status" value="1"/>
</dbReference>
<dbReference type="PANTHER" id="PTHR43135:SF3">
    <property type="entry name" value="ALPHA-D-RIBOSE 1-METHYLPHOSPHONATE 5-TRIPHOSPHATE DIPHOSPHATASE"/>
    <property type="match status" value="1"/>
</dbReference>
<dbReference type="SUPFAM" id="SSF51338">
    <property type="entry name" value="Composite domain of metallo-dependent hydrolases"/>
    <property type="match status" value="1"/>
</dbReference>
<dbReference type="EMBL" id="FUYN01000002">
    <property type="protein sequence ID" value="SKB39475.1"/>
    <property type="molecule type" value="Genomic_DNA"/>
</dbReference>
<reference evidence="3" key="1">
    <citation type="submission" date="2017-02" db="EMBL/GenBank/DDBJ databases">
        <authorList>
            <person name="Varghese N."/>
            <person name="Submissions S."/>
        </authorList>
    </citation>
    <scope>NUCLEOTIDE SEQUENCE [LARGE SCALE GENOMIC DNA]</scope>
    <source>
        <strain evidence="3">ATCC 35199</strain>
    </source>
</reference>
<dbReference type="InterPro" id="IPR013108">
    <property type="entry name" value="Amidohydro_3"/>
</dbReference>
<organism evidence="2 3">
    <name type="scientific">Acetoanaerobium noterae</name>
    <dbReference type="NCBI Taxonomy" id="745369"/>
    <lineage>
        <taxon>Bacteria</taxon>
        <taxon>Bacillati</taxon>
        <taxon>Bacillota</taxon>
        <taxon>Clostridia</taxon>
        <taxon>Peptostreptococcales</taxon>
        <taxon>Filifactoraceae</taxon>
        <taxon>Acetoanaerobium</taxon>
    </lineage>
</organism>
<dbReference type="InterPro" id="IPR032466">
    <property type="entry name" value="Metal_Hydrolase"/>
</dbReference>
<sequence>MLVIYSDKIVQNDAVISGYIHIADGKIQKIDEKSSLKDYIDMTGKYILPGLINIKSEHISRENQIKLNSRFPFAKIFREVEIKYASAGITTLFHSIPLVNGRYREDFTTGPKMAKDIKELSKNSNLIDHRIHMAFQLGFIQSMDKIKEMLESNLLDYISYSGYCRSEEERYREIYYEDYIQRVMGLSEATCRRMVERVRELRSESNLEELAYMLKYAHYKGVKVGTSELSVIKKLEFLEQQGINIIENPSLEEALNLDSESDKMIMMDILSLSKQLNKTYQDQVVSAIRTGHIDILSSDMRAHDILAFVFQLAQDLGLEKAVSLVTSNPATALKLKDRGQIKENLRADLIVVDILDEVPVVEMTISNGKIVYRANY</sequence>
<dbReference type="PANTHER" id="PTHR43135">
    <property type="entry name" value="ALPHA-D-RIBOSE 1-METHYLPHOSPHONATE 5-TRIPHOSPHATE DIPHOSPHATASE"/>
    <property type="match status" value="1"/>
</dbReference>
<gene>
    <name evidence="2" type="ORF">SAMN02745120_1242</name>
</gene>